<name>A0ABQ9DDT0_9PASS</name>
<gene>
    <name evidence="1" type="ORF">WISP_60107</name>
</gene>
<proteinExistence type="predicted"/>
<protein>
    <submittedName>
        <fullName evidence="1">Uncharacterized protein</fullName>
    </submittedName>
</protein>
<comment type="caution">
    <text evidence="1">The sequence shown here is derived from an EMBL/GenBank/DDBJ whole genome shotgun (WGS) entry which is preliminary data.</text>
</comment>
<sequence>MEQSVKTIVTLEQLPPSDPKGFDLMANEPINVNSDLRNVVICFVVLRGKLEIYHLSTEQPVFEIINEVRRKGVDNMIYQKEKFGSTKNNDLKEHLSKVWKYISVPVNKDKDDILVEPAEDNFGYCILAGTLVG</sequence>
<evidence type="ECO:0000313" key="1">
    <source>
        <dbReference type="EMBL" id="KAJ7418287.1"/>
    </source>
</evidence>
<accession>A0ABQ9DDT0</accession>
<evidence type="ECO:0000313" key="2">
    <source>
        <dbReference type="Proteomes" id="UP001145742"/>
    </source>
</evidence>
<dbReference type="Proteomes" id="UP001145742">
    <property type="component" value="Unassembled WGS sequence"/>
</dbReference>
<dbReference type="EMBL" id="WHWB01033682">
    <property type="protein sequence ID" value="KAJ7418287.1"/>
    <property type="molecule type" value="Genomic_DNA"/>
</dbReference>
<keyword evidence="2" id="KW-1185">Reference proteome</keyword>
<reference evidence="1" key="1">
    <citation type="submission" date="2019-10" db="EMBL/GenBank/DDBJ databases">
        <authorList>
            <person name="Soares A.E.R."/>
            <person name="Aleixo A."/>
            <person name="Schneider P."/>
            <person name="Miyaki C.Y."/>
            <person name="Schneider M.P."/>
            <person name="Mello C."/>
            <person name="Vasconcelos A.T.R."/>
        </authorList>
    </citation>
    <scope>NUCLEOTIDE SEQUENCE</scope>
    <source>
        <tissue evidence="1">Muscle</tissue>
    </source>
</reference>
<organism evidence="1 2">
    <name type="scientific">Willisornis vidua</name>
    <name type="common">Xingu scale-backed antbird</name>
    <dbReference type="NCBI Taxonomy" id="1566151"/>
    <lineage>
        <taxon>Eukaryota</taxon>
        <taxon>Metazoa</taxon>
        <taxon>Chordata</taxon>
        <taxon>Craniata</taxon>
        <taxon>Vertebrata</taxon>
        <taxon>Euteleostomi</taxon>
        <taxon>Archelosauria</taxon>
        <taxon>Archosauria</taxon>
        <taxon>Dinosauria</taxon>
        <taxon>Saurischia</taxon>
        <taxon>Theropoda</taxon>
        <taxon>Coelurosauria</taxon>
        <taxon>Aves</taxon>
        <taxon>Neognathae</taxon>
        <taxon>Neoaves</taxon>
        <taxon>Telluraves</taxon>
        <taxon>Australaves</taxon>
        <taxon>Passeriformes</taxon>
        <taxon>Thamnophilidae</taxon>
        <taxon>Willisornis</taxon>
    </lineage>
</organism>